<keyword evidence="2" id="KW-1185">Reference proteome</keyword>
<dbReference type="Proteomes" id="UP000243745">
    <property type="component" value="Unassembled WGS sequence"/>
</dbReference>
<evidence type="ECO:0000313" key="1">
    <source>
        <dbReference type="EMBL" id="SFP05247.1"/>
    </source>
</evidence>
<name>A0A662ZEK7_9GAMM</name>
<gene>
    <name evidence="1" type="ORF">SAMN02910344_00323</name>
</gene>
<dbReference type="EMBL" id="FOXF01000003">
    <property type="protein sequence ID" value="SFP05247.1"/>
    <property type="molecule type" value="Genomic_DNA"/>
</dbReference>
<accession>A0A662ZEK7</accession>
<evidence type="ECO:0008006" key="3">
    <source>
        <dbReference type="Google" id="ProtNLM"/>
    </source>
</evidence>
<sequence length="68" mass="7955">MVKEKMTIHRIQMTEGKRQIIQQLLQEYNIETAADIQAALRDLLGGTIKEMMESEMDQHRGKRSGIRR</sequence>
<dbReference type="AlphaFoldDB" id="A0A662ZEK7"/>
<proteinExistence type="predicted"/>
<dbReference type="RefSeq" id="WP_093140327.1">
    <property type="nucleotide sequence ID" value="NZ_FOXF01000003.1"/>
</dbReference>
<protein>
    <recommendedName>
        <fullName evidence="3">Transposase, Mutator family</fullName>
    </recommendedName>
</protein>
<organism evidence="1 2">
    <name type="scientific">Ruminobacter amylophilus</name>
    <dbReference type="NCBI Taxonomy" id="867"/>
    <lineage>
        <taxon>Bacteria</taxon>
        <taxon>Pseudomonadati</taxon>
        <taxon>Pseudomonadota</taxon>
        <taxon>Gammaproteobacteria</taxon>
        <taxon>Aeromonadales</taxon>
        <taxon>Succinivibrionaceae</taxon>
        <taxon>Ruminobacter</taxon>
    </lineage>
</organism>
<evidence type="ECO:0000313" key="2">
    <source>
        <dbReference type="Proteomes" id="UP000243745"/>
    </source>
</evidence>
<reference evidence="1 2" key="1">
    <citation type="submission" date="2016-10" db="EMBL/GenBank/DDBJ databases">
        <authorList>
            <person name="Varghese N."/>
            <person name="Submissions S."/>
        </authorList>
    </citation>
    <scope>NUCLEOTIDE SEQUENCE [LARGE SCALE GENOMIC DNA]</scope>
    <source>
        <strain evidence="1 2">DSM 1361</strain>
    </source>
</reference>